<dbReference type="InterPro" id="IPR036388">
    <property type="entry name" value="WH-like_DNA-bd_sf"/>
</dbReference>
<dbReference type="InterPro" id="IPR036390">
    <property type="entry name" value="WH_DNA-bd_sf"/>
</dbReference>
<dbReference type="Gene3D" id="1.10.10.10">
    <property type="entry name" value="Winged helix-like DNA-binding domain superfamily/Winged helix DNA-binding domain"/>
    <property type="match status" value="1"/>
</dbReference>
<dbReference type="InterPro" id="IPR014710">
    <property type="entry name" value="RmlC-like_jellyroll"/>
</dbReference>
<dbReference type="SMART" id="SM00100">
    <property type="entry name" value="cNMP"/>
    <property type="match status" value="1"/>
</dbReference>
<keyword evidence="1" id="KW-0805">Transcription regulation</keyword>
<dbReference type="PROSITE" id="PS50042">
    <property type="entry name" value="CNMP_BINDING_3"/>
    <property type="match status" value="1"/>
</dbReference>
<keyword evidence="3" id="KW-0804">Transcription</keyword>
<evidence type="ECO:0000256" key="3">
    <source>
        <dbReference type="ARBA" id="ARBA00023163"/>
    </source>
</evidence>
<gene>
    <name evidence="6" type="ORF">GGQ96_003192</name>
</gene>
<keyword evidence="7" id="KW-1185">Reference proteome</keyword>
<dbReference type="EMBL" id="JACHNY010000007">
    <property type="protein sequence ID" value="MBB4619042.1"/>
    <property type="molecule type" value="Genomic_DNA"/>
</dbReference>
<dbReference type="Proteomes" id="UP000574769">
    <property type="component" value="Unassembled WGS sequence"/>
</dbReference>
<dbReference type="GO" id="GO:0003677">
    <property type="term" value="F:DNA binding"/>
    <property type="evidence" value="ECO:0007669"/>
    <property type="project" value="UniProtKB-KW"/>
</dbReference>
<dbReference type="Gene3D" id="2.60.120.10">
    <property type="entry name" value="Jelly Rolls"/>
    <property type="match status" value="1"/>
</dbReference>
<dbReference type="CDD" id="cd00092">
    <property type="entry name" value="HTH_CRP"/>
    <property type="match status" value="1"/>
</dbReference>
<sequence>MNRAGPIFPRKSALAIRIARHLSLDRDEEAALDLLEGAPQKLTPGEPLLTAGEPAVSLFVVQQGWLHLSNRLPDGTRQILRFHYPGDLIGTSSIPWHHAGATLTAVSDCIVTPVRKGDLGRLFARHGRIGGFLYAMAAAEAVAMGDRLTSVGRTDALHRLATLLLDIRARLRSTAGGVVDTIELPLTQTDIGDALGLTKVHVNRTFREMEKRGMIARAGKRVTLLDDAALIAFTGFVDRYASIATDWLPDEAGLR</sequence>
<proteinExistence type="predicted"/>
<evidence type="ECO:0000259" key="4">
    <source>
        <dbReference type="PROSITE" id="PS50042"/>
    </source>
</evidence>
<evidence type="ECO:0000256" key="1">
    <source>
        <dbReference type="ARBA" id="ARBA00023015"/>
    </source>
</evidence>
<evidence type="ECO:0000313" key="6">
    <source>
        <dbReference type="EMBL" id="MBB4619042.1"/>
    </source>
</evidence>
<dbReference type="SUPFAM" id="SSF51206">
    <property type="entry name" value="cAMP-binding domain-like"/>
    <property type="match status" value="1"/>
</dbReference>
<dbReference type="CDD" id="cd00038">
    <property type="entry name" value="CAP_ED"/>
    <property type="match status" value="1"/>
</dbReference>
<keyword evidence="2" id="KW-0238">DNA-binding</keyword>
<dbReference type="GO" id="GO:0006355">
    <property type="term" value="P:regulation of DNA-templated transcription"/>
    <property type="evidence" value="ECO:0007669"/>
    <property type="project" value="InterPro"/>
</dbReference>
<dbReference type="Pfam" id="PF00027">
    <property type="entry name" value="cNMP_binding"/>
    <property type="match status" value="1"/>
</dbReference>
<evidence type="ECO:0000313" key="7">
    <source>
        <dbReference type="Proteomes" id="UP000574769"/>
    </source>
</evidence>
<comment type="caution">
    <text evidence="6">The sequence shown here is derived from an EMBL/GenBank/DDBJ whole genome shotgun (WGS) entry which is preliminary data.</text>
</comment>
<feature type="domain" description="Cyclic nucleotide-binding" evidence="4">
    <location>
        <begin position="18"/>
        <end position="94"/>
    </location>
</feature>
<dbReference type="PRINTS" id="PR00034">
    <property type="entry name" value="HTHCRP"/>
</dbReference>
<dbReference type="AlphaFoldDB" id="A0A7W7AL31"/>
<reference evidence="6 7" key="1">
    <citation type="submission" date="2020-08" db="EMBL/GenBank/DDBJ databases">
        <title>Genomic Encyclopedia of Type Strains, Phase IV (KMG-IV): sequencing the most valuable type-strain genomes for metagenomic binning, comparative biology and taxonomic classification.</title>
        <authorList>
            <person name="Goeker M."/>
        </authorList>
    </citation>
    <scope>NUCLEOTIDE SEQUENCE [LARGE SCALE GENOMIC DNA]</scope>
    <source>
        <strain evidence="6 7">DSM 15867</strain>
    </source>
</reference>
<dbReference type="Pfam" id="PF13545">
    <property type="entry name" value="HTH_Crp_2"/>
    <property type="match status" value="1"/>
</dbReference>
<protein>
    <submittedName>
        <fullName evidence="6">CRP-like cAMP-binding protein</fullName>
    </submittedName>
</protein>
<evidence type="ECO:0000256" key="2">
    <source>
        <dbReference type="ARBA" id="ARBA00023125"/>
    </source>
</evidence>
<dbReference type="PROSITE" id="PS51063">
    <property type="entry name" value="HTH_CRP_2"/>
    <property type="match status" value="1"/>
</dbReference>
<dbReference type="InterPro" id="IPR000595">
    <property type="entry name" value="cNMP-bd_dom"/>
</dbReference>
<accession>A0A7W7AL31</accession>
<evidence type="ECO:0000259" key="5">
    <source>
        <dbReference type="PROSITE" id="PS51063"/>
    </source>
</evidence>
<feature type="domain" description="HTH crp-type" evidence="5">
    <location>
        <begin position="154"/>
        <end position="228"/>
    </location>
</feature>
<dbReference type="RefSeq" id="WP_184116477.1">
    <property type="nucleotide sequence ID" value="NZ_JACHNY010000007.1"/>
</dbReference>
<dbReference type="SMART" id="SM00419">
    <property type="entry name" value="HTH_CRP"/>
    <property type="match status" value="1"/>
</dbReference>
<dbReference type="InterPro" id="IPR012318">
    <property type="entry name" value="HTH_CRP"/>
</dbReference>
<name>A0A7W7AL31_9SPHN</name>
<dbReference type="SUPFAM" id="SSF46785">
    <property type="entry name" value="Winged helix' DNA-binding domain"/>
    <property type="match status" value="1"/>
</dbReference>
<organism evidence="6 7">
    <name type="scientific">Sphingomonas abaci</name>
    <dbReference type="NCBI Taxonomy" id="237611"/>
    <lineage>
        <taxon>Bacteria</taxon>
        <taxon>Pseudomonadati</taxon>
        <taxon>Pseudomonadota</taxon>
        <taxon>Alphaproteobacteria</taxon>
        <taxon>Sphingomonadales</taxon>
        <taxon>Sphingomonadaceae</taxon>
        <taxon>Sphingomonas</taxon>
    </lineage>
</organism>
<dbReference type="InterPro" id="IPR018490">
    <property type="entry name" value="cNMP-bd_dom_sf"/>
</dbReference>